<dbReference type="InterPro" id="IPR044922">
    <property type="entry name" value="DUF2063_N_sf"/>
</dbReference>
<dbReference type="Pfam" id="PF09836">
    <property type="entry name" value="DUF2063"/>
    <property type="match status" value="1"/>
</dbReference>
<gene>
    <name evidence="3" type="ORF">GCM10011607_10020</name>
</gene>
<evidence type="ECO:0000259" key="2">
    <source>
        <dbReference type="Pfam" id="PF22106"/>
    </source>
</evidence>
<evidence type="ECO:0000313" key="3">
    <source>
        <dbReference type="EMBL" id="GGB51575.1"/>
    </source>
</evidence>
<proteinExistence type="predicted"/>
<evidence type="ECO:0000313" key="4">
    <source>
        <dbReference type="Proteomes" id="UP000617555"/>
    </source>
</evidence>
<dbReference type="InterPro" id="IPR054098">
    <property type="entry name" value="NGO1945-like_C"/>
</dbReference>
<comment type="caution">
    <text evidence="3">The sequence shown here is derived from an EMBL/GenBank/DDBJ whole genome shotgun (WGS) entry which is preliminary data.</text>
</comment>
<sequence length="254" mass="29239">MMNFIKLQQQFMDYIRDPSLPLPEGIEPRRMKVYRELFFNNISGFVSSAFPVLKTLYSEEQWQALIQQFFVTHDCKTPIFVEIAGEFLAFLQHEYTQSEHDPVFMLQLAHYEWLELCAAVAPDTPKSRLITTDEFSDVRLGLATHAKIAQYSFDVQHISVDYQPIEPTQEAHFFCVYRNVDDEVAFLKLTPLSAQVLAYIEQMAHLKQGVLLEDIIVWLGELYPQMAAQTLQSGCVPLIQQLSQKGIIISLADK</sequence>
<dbReference type="EMBL" id="BMII01000006">
    <property type="protein sequence ID" value="GGB51575.1"/>
    <property type="molecule type" value="Genomic_DNA"/>
</dbReference>
<reference evidence="4" key="1">
    <citation type="journal article" date="2019" name="Int. J. Syst. Evol. Microbiol.">
        <title>The Global Catalogue of Microorganisms (GCM) 10K type strain sequencing project: providing services to taxonomists for standard genome sequencing and annotation.</title>
        <authorList>
            <consortium name="The Broad Institute Genomics Platform"/>
            <consortium name="The Broad Institute Genome Sequencing Center for Infectious Disease"/>
            <person name="Wu L."/>
            <person name="Ma J."/>
        </authorList>
    </citation>
    <scope>NUCLEOTIDE SEQUENCE [LARGE SCALE GENOMIC DNA]</scope>
    <source>
        <strain evidence="4">CGMCC 1.15339</strain>
    </source>
</reference>
<dbReference type="Gene3D" id="3.90.930.50">
    <property type="match status" value="1"/>
</dbReference>
<feature type="domain" description="NGO1945-like C-terminal" evidence="2">
    <location>
        <begin position="145"/>
        <end position="242"/>
    </location>
</feature>
<organism evidence="3 4">
    <name type="scientific">Shewanella inventionis</name>
    <dbReference type="NCBI Taxonomy" id="1738770"/>
    <lineage>
        <taxon>Bacteria</taxon>
        <taxon>Pseudomonadati</taxon>
        <taxon>Pseudomonadota</taxon>
        <taxon>Gammaproteobacteria</taxon>
        <taxon>Alteromonadales</taxon>
        <taxon>Shewanellaceae</taxon>
        <taxon>Shewanella</taxon>
    </lineage>
</organism>
<feature type="domain" description="Putative DNA-binding" evidence="1">
    <location>
        <begin position="7"/>
        <end position="91"/>
    </location>
</feature>
<dbReference type="InterPro" id="IPR018640">
    <property type="entry name" value="DUF2063"/>
</dbReference>
<name>A0ABQ1ITC0_9GAMM</name>
<evidence type="ECO:0000259" key="1">
    <source>
        <dbReference type="Pfam" id="PF09836"/>
    </source>
</evidence>
<protein>
    <submittedName>
        <fullName evidence="3">DUF2063 domain-containing protein</fullName>
    </submittedName>
</protein>
<dbReference type="Gene3D" id="1.10.150.690">
    <property type="entry name" value="DUF2063"/>
    <property type="match status" value="1"/>
</dbReference>
<keyword evidence="4" id="KW-1185">Reference proteome</keyword>
<accession>A0ABQ1ITC0</accession>
<dbReference type="Pfam" id="PF22106">
    <property type="entry name" value="NGO1945_C"/>
    <property type="match status" value="1"/>
</dbReference>
<dbReference type="Proteomes" id="UP000617555">
    <property type="component" value="Unassembled WGS sequence"/>
</dbReference>